<dbReference type="PANTHER" id="PTHR32234">
    <property type="entry name" value="THIOL:DISULFIDE INTERCHANGE PROTEIN DSBD"/>
    <property type="match status" value="1"/>
</dbReference>
<evidence type="ECO:0000256" key="18">
    <source>
        <dbReference type="HAMAP-Rule" id="MF_00399"/>
    </source>
</evidence>
<keyword evidence="11 18" id="KW-0560">Oxidoreductase</keyword>
<feature type="transmembrane region" description="Helical" evidence="18">
    <location>
        <begin position="598"/>
        <end position="620"/>
    </location>
</feature>
<evidence type="ECO:0000259" key="20">
    <source>
        <dbReference type="PROSITE" id="PS51352"/>
    </source>
</evidence>
<feature type="transmembrane region" description="Helical" evidence="18">
    <location>
        <begin position="537"/>
        <end position="560"/>
    </location>
</feature>
<evidence type="ECO:0000256" key="7">
    <source>
        <dbReference type="ARBA" id="ARBA00022729"/>
    </source>
</evidence>
<evidence type="ECO:0000256" key="4">
    <source>
        <dbReference type="ARBA" id="ARBA00022475"/>
    </source>
</evidence>
<dbReference type="GO" id="GO:0005886">
    <property type="term" value="C:plasma membrane"/>
    <property type="evidence" value="ECO:0007669"/>
    <property type="project" value="UniProtKB-SubCell"/>
</dbReference>
<keyword evidence="10 18" id="KW-1133">Transmembrane helix</keyword>
<dbReference type="Gene3D" id="2.60.40.1250">
    <property type="entry name" value="Thiol:disulfide interchange protein DsbD, N-terminal domain"/>
    <property type="match status" value="2"/>
</dbReference>
<keyword evidence="15 18" id="KW-0676">Redox-active center</keyword>
<evidence type="ECO:0000256" key="3">
    <source>
        <dbReference type="ARBA" id="ARBA00022448"/>
    </source>
</evidence>
<comment type="similarity">
    <text evidence="2 18">Belongs to the thioredoxin family. DsbD subfamily.</text>
</comment>
<evidence type="ECO:0000256" key="19">
    <source>
        <dbReference type="SAM" id="MobiDB-lite"/>
    </source>
</evidence>
<name>A0A831RUW6_9GAMM</name>
<organism evidence="21">
    <name type="scientific">Thiolapillus brandeum</name>
    <dbReference type="NCBI Taxonomy" id="1076588"/>
    <lineage>
        <taxon>Bacteria</taxon>
        <taxon>Pseudomonadati</taxon>
        <taxon>Pseudomonadota</taxon>
        <taxon>Gammaproteobacteria</taxon>
        <taxon>Chromatiales</taxon>
        <taxon>Sedimenticolaceae</taxon>
        <taxon>Thiolapillus</taxon>
    </lineage>
</organism>
<feature type="chain" id="PRO_5033168872" description="Thiol:disulfide interchange protein DsbD" evidence="18">
    <location>
        <begin position="20"/>
        <end position="796"/>
    </location>
</feature>
<feature type="transmembrane region" description="Helical" evidence="18">
    <location>
        <begin position="502"/>
        <end position="531"/>
    </location>
</feature>
<sequence precursor="true">MYRLILLFSFLILSPALLADEELLKPDQAYSISGEAAGDRIIVRWDIADGYYLYRNKFRFKADSKEISLGSPDLPPGKVKKDPFFGDIEIYRKQVAVELPYHITGKAPSMLELEARSQGCADAGICYPPHTQKLLIALNTQADLPPPVTPAAAADAQETLVQVSGSEIPEAQSSPAEPAATPSPLDALGALGDDLGLEDDDGILSPDQAYRPFVESKDGKNLDVHWEIADGTYLYEDKVKVSIEGKDVSLGTFKLPPPKIKHDSIKPDGSIGDVAVFVHQLDLSIPLVRGSTEATEATVTLKYQGCAERGICYPPQKKQFKVQLPPVDQAAVPTAKPAVATPVATPAPAPQPAPSAPAVEQSEQDQIASMLGSSSTWLILLTFFGIGLLLAFTPCVFPMIPILSGIIAGQGAGITTRKAFTLSVVYVLAMAVTYTIVGVLAGIFGASLNLTAAFQNPWILSAFALLFVLLSLSMFGFYDLQLPASWQSKLSEISNKQHGGELSGVAIMGLLSALIVGPCVAPPLAGALIYIGQTGDAVLGGAALFAMALGMGAPLVAIGTSAGKLLPKAGSWMDAVKGVFGVMMLGLAITMLERFLPPVVIMGLWGVLLIVSAIYMGALQQLSVEASGWSKLWKGLGMVLLIYGGLFLVGVAADGKDTLQPLRGLSAGGGTGGVPSHLQFRKVKSVADLERELALAKAAGKPVMLDFYADWCIYCKQMERNVFSRPDVVAAMSNFVLLQADVTEQDEKDMALMEKIGIPAPPAMIFWGTNGDEMKHLRLMGYMGVGEFKNHISKVK</sequence>
<dbReference type="EC" id="1.8.1.8" evidence="18"/>
<dbReference type="Pfam" id="PF02683">
    <property type="entry name" value="DsbD_TM"/>
    <property type="match status" value="1"/>
</dbReference>
<comment type="function">
    <text evidence="18">Required to facilitate the formation of correct disulfide bonds in some periplasmic proteins and for the assembly of the periplasmic c-type cytochromes. Acts by transferring electrons from cytoplasmic thioredoxin to the periplasm. This transfer involves a cascade of disulfide bond formation and reduction steps.</text>
</comment>
<dbReference type="InterPro" id="IPR035671">
    <property type="entry name" value="DsbD_gamma"/>
</dbReference>
<dbReference type="HAMAP" id="MF_00399">
    <property type="entry name" value="DbsD"/>
    <property type="match status" value="1"/>
</dbReference>
<evidence type="ECO:0000256" key="16">
    <source>
        <dbReference type="ARBA" id="ARBA00047388"/>
    </source>
</evidence>
<feature type="compositionally biased region" description="Low complexity" evidence="19">
    <location>
        <begin position="166"/>
        <end position="185"/>
    </location>
</feature>
<dbReference type="CDD" id="cd02953">
    <property type="entry name" value="DsbDgamma"/>
    <property type="match status" value="1"/>
</dbReference>
<evidence type="ECO:0000256" key="14">
    <source>
        <dbReference type="ARBA" id="ARBA00023157"/>
    </source>
</evidence>
<gene>
    <name evidence="18 21" type="primary">dsbD</name>
    <name evidence="21" type="ORF">ENJ12_01805</name>
</gene>
<dbReference type="InterPro" id="IPR036929">
    <property type="entry name" value="DsbDN_sf"/>
</dbReference>
<comment type="caution">
    <text evidence="18">Lacks conserved residue(s) required for the propagation of feature annotation.</text>
</comment>
<keyword evidence="7 18" id="KW-0732">Signal</keyword>
<comment type="subcellular location">
    <subcellularLocation>
        <location evidence="1 18">Cell inner membrane</location>
        <topology evidence="1 18">Multi-pass membrane protein</topology>
    </subcellularLocation>
</comment>
<evidence type="ECO:0000256" key="2">
    <source>
        <dbReference type="ARBA" id="ARBA00007241"/>
    </source>
</evidence>
<keyword evidence="4 18" id="KW-1003">Cell membrane</keyword>
<reference evidence="21" key="1">
    <citation type="journal article" date="2020" name="mSystems">
        <title>Genome- and Community-Level Interaction Insights into Carbon Utilization and Element Cycling Functions of Hydrothermarchaeota in Hydrothermal Sediment.</title>
        <authorList>
            <person name="Zhou Z."/>
            <person name="Liu Y."/>
            <person name="Xu W."/>
            <person name="Pan J."/>
            <person name="Luo Z.H."/>
            <person name="Li M."/>
        </authorList>
    </citation>
    <scope>NUCLEOTIDE SEQUENCE [LARGE SCALE GENOMIC DNA]</scope>
    <source>
        <strain evidence="21">HyVt-458</strain>
    </source>
</reference>
<dbReference type="InterPro" id="IPR022910">
    <property type="entry name" value="Thiol_diS_interchange_DbsD"/>
</dbReference>
<feature type="transmembrane region" description="Helical" evidence="18">
    <location>
        <begin position="572"/>
        <end position="592"/>
    </location>
</feature>
<evidence type="ECO:0000256" key="11">
    <source>
        <dbReference type="ARBA" id="ARBA00023002"/>
    </source>
</evidence>
<dbReference type="GO" id="GO:0017004">
    <property type="term" value="P:cytochrome complex assembly"/>
    <property type="evidence" value="ECO:0007669"/>
    <property type="project" value="UniProtKB-UniRule"/>
</dbReference>
<accession>A0A831RUW6</accession>
<evidence type="ECO:0000256" key="8">
    <source>
        <dbReference type="ARBA" id="ARBA00022748"/>
    </source>
</evidence>
<evidence type="ECO:0000256" key="1">
    <source>
        <dbReference type="ARBA" id="ARBA00004429"/>
    </source>
</evidence>
<feature type="disulfide bond" description="Redox-active" evidence="18">
    <location>
        <begin position="712"/>
        <end position="715"/>
    </location>
</feature>
<evidence type="ECO:0000313" key="21">
    <source>
        <dbReference type="EMBL" id="HEC05562.1"/>
    </source>
</evidence>
<comment type="caution">
    <text evidence="21">The sequence shown here is derived from an EMBL/GenBank/DDBJ whole genome shotgun (WGS) entry which is preliminary data.</text>
</comment>
<evidence type="ECO:0000256" key="12">
    <source>
        <dbReference type="ARBA" id="ARBA00023027"/>
    </source>
</evidence>
<dbReference type="InterPro" id="IPR013766">
    <property type="entry name" value="Thioredoxin_domain"/>
</dbReference>
<comment type="catalytic activity">
    <reaction evidence="16 18">
        <text>[protein]-dithiol + NAD(+) = [protein]-disulfide + NADH + H(+)</text>
        <dbReference type="Rhea" id="RHEA:18749"/>
        <dbReference type="Rhea" id="RHEA-COMP:10593"/>
        <dbReference type="Rhea" id="RHEA-COMP:10594"/>
        <dbReference type="ChEBI" id="CHEBI:15378"/>
        <dbReference type="ChEBI" id="CHEBI:29950"/>
        <dbReference type="ChEBI" id="CHEBI:50058"/>
        <dbReference type="ChEBI" id="CHEBI:57540"/>
        <dbReference type="ChEBI" id="CHEBI:57945"/>
        <dbReference type="EC" id="1.8.1.8"/>
    </reaction>
</comment>
<keyword evidence="6 18" id="KW-0812">Transmembrane</keyword>
<dbReference type="InterPro" id="IPR036249">
    <property type="entry name" value="Thioredoxin-like_sf"/>
</dbReference>
<dbReference type="Pfam" id="PF11412">
    <property type="entry name" value="DsbD_N"/>
    <property type="match status" value="2"/>
</dbReference>
<dbReference type="EMBL" id="DRLF01000069">
    <property type="protein sequence ID" value="HEC05562.1"/>
    <property type="molecule type" value="Genomic_DNA"/>
</dbReference>
<keyword evidence="13 18" id="KW-0472">Membrane</keyword>
<dbReference type="PROSITE" id="PS51352">
    <property type="entry name" value="THIOREDOXIN_2"/>
    <property type="match status" value="1"/>
</dbReference>
<dbReference type="Proteomes" id="UP000886339">
    <property type="component" value="Unassembled WGS sequence"/>
</dbReference>
<dbReference type="PANTHER" id="PTHR32234:SF0">
    <property type="entry name" value="THIOL:DISULFIDE INTERCHANGE PROTEIN DSBD"/>
    <property type="match status" value="1"/>
</dbReference>
<feature type="transmembrane region" description="Helical" evidence="18">
    <location>
        <begin position="458"/>
        <end position="481"/>
    </location>
</feature>
<comment type="catalytic activity">
    <reaction evidence="17 18">
        <text>[protein]-dithiol + NADP(+) = [protein]-disulfide + NADPH + H(+)</text>
        <dbReference type="Rhea" id="RHEA:18753"/>
        <dbReference type="Rhea" id="RHEA-COMP:10593"/>
        <dbReference type="Rhea" id="RHEA-COMP:10594"/>
        <dbReference type="ChEBI" id="CHEBI:15378"/>
        <dbReference type="ChEBI" id="CHEBI:29950"/>
        <dbReference type="ChEBI" id="CHEBI:50058"/>
        <dbReference type="ChEBI" id="CHEBI:57783"/>
        <dbReference type="ChEBI" id="CHEBI:58349"/>
        <dbReference type="EC" id="1.8.1.8"/>
    </reaction>
</comment>
<feature type="domain" description="Thioredoxin" evidence="20">
    <location>
        <begin position="656"/>
        <end position="796"/>
    </location>
</feature>
<dbReference type="GO" id="GO:0045454">
    <property type="term" value="P:cell redox homeostasis"/>
    <property type="evidence" value="ECO:0007669"/>
    <property type="project" value="TreeGrafter"/>
</dbReference>
<evidence type="ECO:0000256" key="10">
    <source>
        <dbReference type="ARBA" id="ARBA00022989"/>
    </source>
</evidence>
<feature type="transmembrane region" description="Helical" evidence="18">
    <location>
        <begin position="377"/>
        <end position="407"/>
    </location>
</feature>
<keyword evidence="8 18" id="KW-0201">Cytochrome c-type biogenesis</keyword>
<feature type="disulfide bond" description="Redox-active" evidence="18">
    <location>
        <begin position="120"/>
        <end position="126"/>
    </location>
</feature>
<evidence type="ECO:0000256" key="5">
    <source>
        <dbReference type="ARBA" id="ARBA00022519"/>
    </source>
</evidence>
<dbReference type="InterPro" id="IPR003834">
    <property type="entry name" value="Cyt_c_assmbl_TM_dom"/>
</dbReference>
<feature type="signal peptide" evidence="18">
    <location>
        <begin position="1"/>
        <end position="19"/>
    </location>
</feature>
<evidence type="ECO:0000256" key="6">
    <source>
        <dbReference type="ARBA" id="ARBA00022692"/>
    </source>
</evidence>
<evidence type="ECO:0000256" key="17">
    <source>
        <dbReference type="ARBA" id="ARBA00047804"/>
    </source>
</evidence>
<dbReference type="SUPFAM" id="SSF52833">
    <property type="entry name" value="Thioredoxin-like"/>
    <property type="match status" value="1"/>
</dbReference>
<dbReference type="NCBIfam" id="NF001419">
    <property type="entry name" value="PRK00293.1"/>
    <property type="match status" value="1"/>
</dbReference>
<protein>
    <recommendedName>
        <fullName evidence="18">Thiol:disulfide interchange protein DsbD</fullName>
        <ecNumber evidence="18">1.8.1.8</ecNumber>
    </recommendedName>
    <alternativeName>
        <fullName evidence="18">Protein-disulfide reductase</fullName>
        <shortName evidence="18">Disulfide reductase</shortName>
    </alternativeName>
</protein>
<dbReference type="SUPFAM" id="SSF74863">
    <property type="entry name" value="Thiol:disulfide interchange protein DsbD, N-terminal domain (DsbD-alpha)"/>
    <property type="match status" value="2"/>
</dbReference>
<dbReference type="GO" id="GO:0009055">
    <property type="term" value="F:electron transfer activity"/>
    <property type="evidence" value="ECO:0007669"/>
    <property type="project" value="UniProtKB-UniRule"/>
</dbReference>
<feature type="transmembrane region" description="Helical" evidence="18">
    <location>
        <begin position="419"/>
        <end position="446"/>
    </location>
</feature>
<keyword evidence="5 18" id="KW-0997">Cell inner membrane</keyword>
<dbReference type="Gene3D" id="3.40.30.10">
    <property type="entry name" value="Glutaredoxin"/>
    <property type="match status" value="1"/>
</dbReference>
<evidence type="ECO:0000256" key="13">
    <source>
        <dbReference type="ARBA" id="ARBA00023136"/>
    </source>
</evidence>
<evidence type="ECO:0000256" key="15">
    <source>
        <dbReference type="ARBA" id="ARBA00023284"/>
    </source>
</evidence>
<keyword evidence="9 18" id="KW-0249">Electron transport</keyword>
<dbReference type="GO" id="GO:0047134">
    <property type="term" value="F:protein-disulfide reductase [NAD(P)H] activity"/>
    <property type="evidence" value="ECO:0007669"/>
    <property type="project" value="UniProtKB-UniRule"/>
</dbReference>
<dbReference type="InterPro" id="IPR028250">
    <property type="entry name" value="DsbDN"/>
</dbReference>
<feature type="transmembrane region" description="Helical" evidence="18">
    <location>
        <begin position="632"/>
        <end position="653"/>
    </location>
</feature>
<dbReference type="AlphaFoldDB" id="A0A831RUW6"/>
<evidence type="ECO:0000256" key="9">
    <source>
        <dbReference type="ARBA" id="ARBA00022982"/>
    </source>
</evidence>
<keyword evidence="3 18" id="KW-0813">Transport</keyword>
<keyword evidence="12 18" id="KW-0520">NAD</keyword>
<proteinExistence type="inferred from homology"/>
<feature type="region of interest" description="Disordered" evidence="19">
    <location>
        <begin position="164"/>
        <end position="185"/>
    </location>
</feature>
<dbReference type="Pfam" id="PF13899">
    <property type="entry name" value="Thioredoxin_7"/>
    <property type="match status" value="1"/>
</dbReference>
<keyword evidence="14 18" id="KW-1015">Disulfide bond</keyword>